<accession>A0AAW4QBX6</accession>
<dbReference type="InterPro" id="IPR017871">
    <property type="entry name" value="ABC_transporter-like_CS"/>
</dbReference>
<dbReference type="GO" id="GO:0016887">
    <property type="term" value="F:ATP hydrolysis activity"/>
    <property type="evidence" value="ECO:0007669"/>
    <property type="project" value="InterPro"/>
</dbReference>
<keyword evidence="5 7" id="KW-0067">ATP-binding</keyword>
<dbReference type="InterPro" id="IPR003439">
    <property type="entry name" value="ABC_transporter-like_ATP-bd"/>
</dbReference>
<dbReference type="PROSITE" id="PS00211">
    <property type="entry name" value="ABC_TRANSPORTER_1"/>
    <property type="match status" value="1"/>
</dbReference>
<sequence length="264" mass="28133">MNMILSAQNVSKAYGSYQALRDVSLNVGDTEFVSIVGPNGAGKTTLVNVLTGLSKPTSGSVHFSGRSIAGIGPVRLAALGMARSFQLVNVFPSLSVWESIAVAVSSRLGKARNPFATLFKSRQIDDEVQRVAATFGLSQKLTTKTGELSQGEKKLLDIASAFALRPRAILMDEPTSGVASADKYDIMELLVKAARLQGVGTIIQVEHDMTLVARYSHRIVALQEGRVIGDMTPDAFFKDPLMLEAVIGPAHSKQAQSAGETLLC</sequence>
<dbReference type="InterPro" id="IPR003593">
    <property type="entry name" value="AAA+_ATPase"/>
</dbReference>
<keyword evidence="3" id="KW-0997">Cell inner membrane</keyword>
<dbReference type="GO" id="GO:0005524">
    <property type="term" value="F:ATP binding"/>
    <property type="evidence" value="ECO:0007669"/>
    <property type="project" value="UniProtKB-KW"/>
</dbReference>
<dbReference type="Proteomes" id="UP001199322">
    <property type="component" value="Unassembled WGS sequence"/>
</dbReference>
<dbReference type="SUPFAM" id="SSF52540">
    <property type="entry name" value="P-loop containing nucleoside triphosphate hydrolases"/>
    <property type="match status" value="1"/>
</dbReference>
<keyword evidence="1" id="KW-0813">Transport</keyword>
<dbReference type="GeneID" id="60824962"/>
<dbReference type="Pfam" id="PF00005">
    <property type="entry name" value="ABC_tran"/>
    <property type="match status" value="1"/>
</dbReference>
<evidence type="ECO:0000256" key="1">
    <source>
        <dbReference type="ARBA" id="ARBA00022448"/>
    </source>
</evidence>
<evidence type="ECO:0000313" key="8">
    <source>
        <dbReference type="Proteomes" id="UP001199322"/>
    </source>
</evidence>
<comment type="caution">
    <text evidence="7">The sequence shown here is derived from an EMBL/GenBank/DDBJ whole genome shotgun (WGS) entry which is preliminary data.</text>
</comment>
<keyword evidence="4" id="KW-0547">Nucleotide-binding</keyword>
<organism evidence="7 8">
    <name type="scientific">Ralstonia pickettii</name>
    <name type="common">Burkholderia pickettii</name>
    <dbReference type="NCBI Taxonomy" id="329"/>
    <lineage>
        <taxon>Bacteria</taxon>
        <taxon>Pseudomonadati</taxon>
        <taxon>Pseudomonadota</taxon>
        <taxon>Betaproteobacteria</taxon>
        <taxon>Burkholderiales</taxon>
        <taxon>Burkholderiaceae</taxon>
        <taxon>Ralstonia</taxon>
    </lineage>
</organism>
<evidence type="ECO:0000259" key="6">
    <source>
        <dbReference type="PROSITE" id="PS50893"/>
    </source>
</evidence>
<name>A0AAW4QBX6_RALPI</name>
<dbReference type="PROSITE" id="PS50893">
    <property type="entry name" value="ABC_TRANSPORTER_2"/>
    <property type="match status" value="1"/>
</dbReference>
<dbReference type="EMBL" id="QGBI01000044">
    <property type="protein sequence ID" value="MBX3893510.1"/>
    <property type="molecule type" value="Genomic_DNA"/>
</dbReference>
<evidence type="ECO:0000256" key="3">
    <source>
        <dbReference type="ARBA" id="ARBA00022519"/>
    </source>
</evidence>
<evidence type="ECO:0000256" key="5">
    <source>
        <dbReference type="ARBA" id="ARBA00022840"/>
    </source>
</evidence>
<reference evidence="7" key="1">
    <citation type="submission" date="2018-06" db="EMBL/GenBank/DDBJ databases">
        <authorList>
            <person name="O'Rourke A."/>
        </authorList>
    </citation>
    <scope>NUCLEOTIDE SEQUENCE</scope>
    <source>
        <strain evidence="7">132550021-3</strain>
    </source>
</reference>
<evidence type="ECO:0000313" key="7">
    <source>
        <dbReference type="EMBL" id="MBX3893510.1"/>
    </source>
</evidence>
<feature type="domain" description="ABC transporter" evidence="6">
    <location>
        <begin position="5"/>
        <end position="249"/>
    </location>
</feature>
<dbReference type="PANTHER" id="PTHR45772:SF9">
    <property type="entry name" value="CONSERVED COMPONENT OF ABC TRANSPORTER FOR NATURAL AMINO ACIDS"/>
    <property type="match status" value="1"/>
</dbReference>
<dbReference type="RefSeq" id="WP_071040753.1">
    <property type="nucleotide sequence ID" value="NZ_QGAQ01000042.1"/>
</dbReference>
<dbReference type="InterPro" id="IPR051120">
    <property type="entry name" value="ABC_AA/LPS_Transport"/>
</dbReference>
<dbReference type="GO" id="GO:0005886">
    <property type="term" value="C:plasma membrane"/>
    <property type="evidence" value="ECO:0007669"/>
    <property type="project" value="TreeGrafter"/>
</dbReference>
<keyword evidence="2" id="KW-1003">Cell membrane</keyword>
<dbReference type="InterPro" id="IPR027417">
    <property type="entry name" value="P-loop_NTPase"/>
</dbReference>
<gene>
    <name evidence="7" type="ORF">DEE74_26940</name>
</gene>
<dbReference type="PANTHER" id="PTHR45772">
    <property type="entry name" value="CONSERVED COMPONENT OF ABC TRANSPORTER FOR NATURAL AMINO ACIDS-RELATED"/>
    <property type="match status" value="1"/>
</dbReference>
<dbReference type="SMART" id="SM00382">
    <property type="entry name" value="AAA"/>
    <property type="match status" value="1"/>
</dbReference>
<proteinExistence type="predicted"/>
<dbReference type="AlphaFoldDB" id="A0AAW4QBX6"/>
<evidence type="ECO:0000256" key="2">
    <source>
        <dbReference type="ARBA" id="ARBA00022475"/>
    </source>
</evidence>
<keyword evidence="3" id="KW-0472">Membrane</keyword>
<dbReference type="Gene3D" id="3.40.50.300">
    <property type="entry name" value="P-loop containing nucleotide triphosphate hydrolases"/>
    <property type="match status" value="1"/>
</dbReference>
<evidence type="ECO:0000256" key="4">
    <source>
        <dbReference type="ARBA" id="ARBA00022741"/>
    </source>
</evidence>
<protein>
    <submittedName>
        <fullName evidence="7">ATP-binding cassette domain-containing protein</fullName>
    </submittedName>
</protein>